<keyword evidence="2" id="KW-0732">Signal</keyword>
<evidence type="ECO:0000313" key="3">
    <source>
        <dbReference type="EMBL" id="OMJ18829.1"/>
    </source>
</evidence>
<name>A0A1R1XW96_9FUNG</name>
<proteinExistence type="predicted"/>
<evidence type="ECO:0000313" key="4">
    <source>
        <dbReference type="Proteomes" id="UP000187283"/>
    </source>
</evidence>
<dbReference type="OrthoDB" id="5589309at2759"/>
<feature type="chain" id="PRO_5012751558" evidence="2">
    <location>
        <begin position="23"/>
        <end position="195"/>
    </location>
</feature>
<evidence type="ECO:0000256" key="2">
    <source>
        <dbReference type="SAM" id="SignalP"/>
    </source>
</evidence>
<protein>
    <submittedName>
        <fullName evidence="3">Uncharacterized protein</fullName>
    </submittedName>
</protein>
<gene>
    <name evidence="3" type="ORF">AYI70_g5115</name>
</gene>
<organism evidence="3 4">
    <name type="scientific">Smittium culicis</name>
    <dbReference type="NCBI Taxonomy" id="133412"/>
    <lineage>
        <taxon>Eukaryota</taxon>
        <taxon>Fungi</taxon>
        <taxon>Fungi incertae sedis</taxon>
        <taxon>Zoopagomycota</taxon>
        <taxon>Kickxellomycotina</taxon>
        <taxon>Harpellomycetes</taxon>
        <taxon>Harpellales</taxon>
        <taxon>Legeriomycetaceae</taxon>
        <taxon>Smittium</taxon>
    </lineage>
</organism>
<feature type="compositionally biased region" description="Low complexity" evidence="1">
    <location>
        <begin position="176"/>
        <end position="195"/>
    </location>
</feature>
<feature type="signal peptide" evidence="2">
    <location>
        <begin position="1"/>
        <end position="22"/>
    </location>
</feature>
<dbReference type="Proteomes" id="UP000187283">
    <property type="component" value="Unassembled WGS sequence"/>
</dbReference>
<feature type="region of interest" description="Disordered" evidence="1">
    <location>
        <begin position="172"/>
        <end position="195"/>
    </location>
</feature>
<dbReference type="AlphaFoldDB" id="A0A1R1XW96"/>
<sequence length="195" mass="22994">MKFTASTFLLATIALLVVSALAHERHHRGVRRVHDGIQQLSNQEESYDAEDNDQYEADDSNLAKRGEPRSYYRKNGRNYYFNKPSSNSFIANLTYRPSNYYGQTFQFLYQCSSQFQNYWNSDGSFRRSWNSDPNFRNYWLATIYPYGLTQYRKGGSYYNSYNRKSWGSTKSNHGYNTSNSRNNRNNSNNGRDWNN</sequence>
<reference evidence="3 4" key="1">
    <citation type="submission" date="2017-01" db="EMBL/GenBank/DDBJ databases">
        <authorList>
            <person name="Mah S.A."/>
            <person name="Swanson W.J."/>
            <person name="Moy G.W."/>
            <person name="Vacquier V.D."/>
        </authorList>
    </citation>
    <scope>NUCLEOTIDE SEQUENCE [LARGE SCALE GENOMIC DNA]</scope>
    <source>
        <strain evidence="3 4">GSMNP</strain>
    </source>
</reference>
<comment type="caution">
    <text evidence="3">The sequence shown here is derived from an EMBL/GenBank/DDBJ whole genome shotgun (WGS) entry which is preliminary data.</text>
</comment>
<accession>A0A1R1XW96</accession>
<dbReference type="EMBL" id="LSSN01001644">
    <property type="protein sequence ID" value="OMJ18829.1"/>
    <property type="molecule type" value="Genomic_DNA"/>
</dbReference>
<keyword evidence="4" id="KW-1185">Reference proteome</keyword>
<evidence type="ECO:0000256" key="1">
    <source>
        <dbReference type="SAM" id="MobiDB-lite"/>
    </source>
</evidence>